<evidence type="ECO:0000313" key="4">
    <source>
        <dbReference type="Proteomes" id="UP001177140"/>
    </source>
</evidence>
<reference evidence="3" key="1">
    <citation type="submission" date="2022-03" db="EMBL/GenBank/DDBJ databases">
        <title>A functionally conserved STORR gene fusion in Papaver species that diverged 16.8 million years ago.</title>
        <authorList>
            <person name="Catania T."/>
        </authorList>
    </citation>
    <scope>NUCLEOTIDE SEQUENCE</scope>
    <source>
        <strain evidence="3">S-191538</strain>
    </source>
</reference>
<evidence type="ECO:0000313" key="2">
    <source>
        <dbReference type="EMBL" id="MCL7028824.1"/>
    </source>
</evidence>
<comment type="caution">
    <text evidence="3">The sequence shown here is derived from an EMBL/GenBank/DDBJ whole genome shotgun (WGS) entry which is preliminary data.</text>
</comment>
<dbReference type="Proteomes" id="UP001177140">
    <property type="component" value="Unassembled WGS sequence"/>
</dbReference>
<keyword evidence="1" id="KW-0732">Signal</keyword>
<dbReference type="EMBL" id="JAJJMA010083791">
    <property type="protein sequence ID" value="MCL7028824.1"/>
    <property type="molecule type" value="Genomic_DNA"/>
</dbReference>
<protein>
    <submittedName>
        <fullName evidence="3">Uncharacterized protein</fullName>
    </submittedName>
</protein>
<keyword evidence="4" id="KW-1185">Reference proteome</keyword>
<organism evidence="3 4">
    <name type="scientific">Papaver nudicaule</name>
    <name type="common">Iceland poppy</name>
    <dbReference type="NCBI Taxonomy" id="74823"/>
    <lineage>
        <taxon>Eukaryota</taxon>
        <taxon>Viridiplantae</taxon>
        <taxon>Streptophyta</taxon>
        <taxon>Embryophyta</taxon>
        <taxon>Tracheophyta</taxon>
        <taxon>Spermatophyta</taxon>
        <taxon>Magnoliopsida</taxon>
        <taxon>Ranunculales</taxon>
        <taxon>Papaveraceae</taxon>
        <taxon>Papaveroideae</taxon>
        <taxon>Papaver</taxon>
    </lineage>
</organism>
<accession>A0AA41VZF2</accession>
<evidence type="ECO:0000313" key="3">
    <source>
        <dbReference type="EMBL" id="MCL7050375.1"/>
    </source>
</evidence>
<proteinExistence type="predicted"/>
<feature type="signal peptide" evidence="1">
    <location>
        <begin position="1"/>
        <end position="19"/>
    </location>
</feature>
<gene>
    <name evidence="2" type="ORF">MKW94_001002</name>
    <name evidence="3" type="ORF">MKW94_009677</name>
</gene>
<dbReference type="AlphaFoldDB" id="A0AA41VZF2"/>
<feature type="chain" id="PRO_5041589235" evidence="1">
    <location>
        <begin position="20"/>
        <end position="122"/>
    </location>
</feature>
<evidence type="ECO:0000256" key="1">
    <source>
        <dbReference type="SAM" id="SignalP"/>
    </source>
</evidence>
<sequence>MAKTSQMLIGFLFVLISLSANLQMALSAARGEVQTLGFACSSVANVEIEEGCPLDPHYCYDRCWNACPDAALQVSTYSCVPNLLSVGVNGCFCNYKLYQIATKTSNVVSVQRNCDWIFTLSS</sequence>
<dbReference type="EMBL" id="JAJJMA010327140">
    <property type="protein sequence ID" value="MCL7050375.1"/>
    <property type="molecule type" value="Genomic_DNA"/>
</dbReference>
<name>A0AA41VZF2_PAPNU</name>